<proteinExistence type="inferred from homology"/>
<dbReference type="RefSeq" id="WP_162844715.1">
    <property type="nucleotide sequence ID" value="NZ_FOIR01000002.1"/>
</dbReference>
<dbReference type="EC" id="2.6.1.42" evidence="5"/>
<sequence length="273" mass="30260">MKVIFNSRTFDTSAVPLDLANRAFCYGDGLFETIVTGPERFNLIDFHLARLQRACHVLNIKFPSELTVTFIEASIKQLQAENELSQTVRTKIMLWRNTGGLYSPSSTDASYLIEVKHAEKPFFRNGGKLGLSESVHTNFSPISFAKTMSAMPYVLAGIEKDKKALDEIILTDVYGNIAETHLANVFWINGNNVFTPDLTTGCIEGVMRKQLIALFAQNAHKVNTGKFTVDALQHADSIFASNASGISYFSSFLGLEKSSPKETLKELIPQLPL</sequence>
<comment type="pathway">
    <text evidence="2">Amino-acid biosynthesis; L-valine biosynthesis; L-valine from pyruvate: step 4/4.</text>
</comment>
<gene>
    <name evidence="9" type="ORF">SAMN05216290_3004</name>
</gene>
<dbReference type="STRING" id="1267423.SAMN05216290_3004"/>
<reference evidence="10" key="1">
    <citation type="submission" date="2016-10" db="EMBL/GenBank/DDBJ databases">
        <authorList>
            <person name="Varghese N."/>
            <person name="Submissions S."/>
        </authorList>
    </citation>
    <scope>NUCLEOTIDE SEQUENCE [LARGE SCALE GENOMIC DNA]</scope>
    <source>
        <strain evidence="10">CGMCC 1.12402</strain>
    </source>
</reference>
<evidence type="ECO:0000256" key="6">
    <source>
        <dbReference type="ARBA" id="ARBA00048212"/>
    </source>
</evidence>
<dbReference type="Gene3D" id="3.30.470.10">
    <property type="match status" value="1"/>
</dbReference>
<accession>A0A1I0R1E7</accession>
<dbReference type="SUPFAM" id="SSF56752">
    <property type="entry name" value="D-aminoacid aminotransferase-like PLP-dependent enzymes"/>
    <property type="match status" value="1"/>
</dbReference>
<evidence type="ECO:0000313" key="10">
    <source>
        <dbReference type="Proteomes" id="UP000199437"/>
    </source>
</evidence>
<dbReference type="Pfam" id="PF01063">
    <property type="entry name" value="Aminotran_4"/>
    <property type="match status" value="1"/>
</dbReference>
<dbReference type="InterPro" id="IPR043132">
    <property type="entry name" value="BCAT-like_C"/>
</dbReference>
<dbReference type="PANTHER" id="PTHR42743">
    <property type="entry name" value="AMINO-ACID AMINOTRANSFERASE"/>
    <property type="match status" value="1"/>
</dbReference>
<dbReference type="GO" id="GO:0046394">
    <property type="term" value="P:carboxylic acid biosynthetic process"/>
    <property type="evidence" value="ECO:0007669"/>
    <property type="project" value="UniProtKB-ARBA"/>
</dbReference>
<dbReference type="GeneID" id="99987686"/>
<keyword evidence="9" id="KW-0032">Aminotransferase</keyword>
<evidence type="ECO:0000313" key="9">
    <source>
        <dbReference type="EMBL" id="SEW33432.1"/>
    </source>
</evidence>
<dbReference type="PANTHER" id="PTHR42743:SF11">
    <property type="entry name" value="AMINODEOXYCHORISMATE LYASE"/>
    <property type="match status" value="1"/>
</dbReference>
<dbReference type="Proteomes" id="UP000199437">
    <property type="component" value="Unassembled WGS sequence"/>
</dbReference>
<dbReference type="GO" id="GO:0016829">
    <property type="term" value="F:lyase activity"/>
    <property type="evidence" value="ECO:0007669"/>
    <property type="project" value="UniProtKB-KW"/>
</dbReference>
<dbReference type="InterPro" id="IPR050571">
    <property type="entry name" value="Class-IV_PLP-Dep_Aminotrnsfr"/>
</dbReference>
<evidence type="ECO:0000256" key="7">
    <source>
        <dbReference type="ARBA" id="ARBA00048798"/>
    </source>
</evidence>
<keyword evidence="9" id="KW-0456">Lyase</keyword>
<comment type="catalytic activity">
    <reaction evidence="7">
        <text>L-isoleucine + 2-oxoglutarate = (S)-3-methyl-2-oxopentanoate + L-glutamate</text>
        <dbReference type="Rhea" id="RHEA:24801"/>
        <dbReference type="ChEBI" id="CHEBI:16810"/>
        <dbReference type="ChEBI" id="CHEBI:29985"/>
        <dbReference type="ChEBI" id="CHEBI:35146"/>
        <dbReference type="ChEBI" id="CHEBI:58045"/>
        <dbReference type="EC" id="2.6.1.42"/>
    </reaction>
</comment>
<keyword evidence="10" id="KW-1185">Reference proteome</keyword>
<dbReference type="Gene3D" id="3.20.10.10">
    <property type="entry name" value="D-amino Acid Aminotransferase, subunit A, domain 2"/>
    <property type="match status" value="1"/>
</dbReference>
<comment type="pathway">
    <text evidence="1">Amino-acid biosynthesis; L-isoleucine biosynthesis; L-isoleucine from 2-oxobutanoate: step 4/4.</text>
</comment>
<dbReference type="EMBL" id="FOIR01000002">
    <property type="protein sequence ID" value="SEW33432.1"/>
    <property type="molecule type" value="Genomic_DNA"/>
</dbReference>
<comment type="catalytic activity">
    <reaction evidence="8">
        <text>L-leucine + 2-oxoglutarate = 4-methyl-2-oxopentanoate + L-glutamate</text>
        <dbReference type="Rhea" id="RHEA:18321"/>
        <dbReference type="ChEBI" id="CHEBI:16810"/>
        <dbReference type="ChEBI" id="CHEBI:17865"/>
        <dbReference type="ChEBI" id="CHEBI:29985"/>
        <dbReference type="ChEBI" id="CHEBI:57427"/>
        <dbReference type="EC" id="2.6.1.42"/>
    </reaction>
</comment>
<keyword evidence="9" id="KW-0808">Transferase</keyword>
<dbReference type="InterPro" id="IPR036038">
    <property type="entry name" value="Aminotransferase-like"/>
</dbReference>
<dbReference type="InterPro" id="IPR001544">
    <property type="entry name" value="Aminotrans_IV"/>
</dbReference>
<evidence type="ECO:0000256" key="8">
    <source>
        <dbReference type="ARBA" id="ARBA00049229"/>
    </source>
</evidence>
<evidence type="ECO:0000256" key="1">
    <source>
        <dbReference type="ARBA" id="ARBA00004824"/>
    </source>
</evidence>
<comment type="catalytic activity">
    <reaction evidence="6">
        <text>L-valine + 2-oxoglutarate = 3-methyl-2-oxobutanoate + L-glutamate</text>
        <dbReference type="Rhea" id="RHEA:24813"/>
        <dbReference type="ChEBI" id="CHEBI:11851"/>
        <dbReference type="ChEBI" id="CHEBI:16810"/>
        <dbReference type="ChEBI" id="CHEBI:29985"/>
        <dbReference type="ChEBI" id="CHEBI:57762"/>
        <dbReference type="EC" id="2.6.1.42"/>
    </reaction>
</comment>
<evidence type="ECO:0000256" key="3">
    <source>
        <dbReference type="ARBA" id="ARBA00005072"/>
    </source>
</evidence>
<comment type="similarity">
    <text evidence="4">Belongs to the class-IV pyridoxal-phosphate-dependent aminotransferase family.</text>
</comment>
<evidence type="ECO:0000256" key="4">
    <source>
        <dbReference type="ARBA" id="ARBA00009320"/>
    </source>
</evidence>
<organism evidence="9 10">
    <name type="scientific">Roseivirga pacifica</name>
    <dbReference type="NCBI Taxonomy" id="1267423"/>
    <lineage>
        <taxon>Bacteria</taxon>
        <taxon>Pseudomonadati</taxon>
        <taxon>Bacteroidota</taxon>
        <taxon>Cytophagia</taxon>
        <taxon>Cytophagales</taxon>
        <taxon>Roseivirgaceae</taxon>
        <taxon>Roseivirga</taxon>
    </lineage>
</organism>
<evidence type="ECO:0000256" key="2">
    <source>
        <dbReference type="ARBA" id="ARBA00004931"/>
    </source>
</evidence>
<evidence type="ECO:0000256" key="5">
    <source>
        <dbReference type="ARBA" id="ARBA00013053"/>
    </source>
</evidence>
<dbReference type="AlphaFoldDB" id="A0A1I0R1E7"/>
<name>A0A1I0R1E7_9BACT</name>
<protein>
    <recommendedName>
        <fullName evidence="5">branched-chain-amino-acid transaminase</fullName>
        <ecNumber evidence="5">2.6.1.42</ecNumber>
    </recommendedName>
</protein>
<dbReference type="GO" id="GO:0004084">
    <property type="term" value="F:branched-chain-amino-acid transaminase activity"/>
    <property type="evidence" value="ECO:0007669"/>
    <property type="project" value="UniProtKB-EC"/>
</dbReference>
<comment type="pathway">
    <text evidence="3">Amino-acid biosynthesis; L-leucine biosynthesis; L-leucine from 3-methyl-2-oxobutanoate: step 4/4.</text>
</comment>
<dbReference type="InterPro" id="IPR043131">
    <property type="entry name" value="BCAT-like_N"/>
</dbReference>